<feature type="region of interest" description="Disordered" evidence="1">
    <location>
        <begin position="1"/>
        <end position="515"/>
    </location>
</feature>
<feature type="compositionally biased region" description="Basic and acidic residues" evidence="1">
    <location>
        <begin position="736"/>
        <end position="781"/>
    </location>
</feature>
<feature type="compositionally biased region" description="Low complexity" evidence="1">
    <location>
        <begin position="49"/>
        <end position="73"/>
    </location>
</feature>
<feature type="compositionally biased region" description="Pro residues" evidence="1">
    <location>
        <begin position="2191"/>
        <end position="2201"/>
    </location>
</feature>
<feature type="compositionally biased region" description="Polar residues" evidence="1">
    <location>
        <begin position="6429"/>
        <end position="6453"/>
    </location>
</feature>
<feature type="compositionally biased region" description="Low complexity" evidence="1">
    <location>
        <begin position="3367"/>
        <end position="3379"/>
    </location>
</feature>
<feature type="compositionally biased region" description="Basic residues" evidence="1">
    <location>
        <begin position="3239"/>
        <end position="3249"/>
    </location>
</feature>
<feature type="compositionally biased region" description="Polar residues" evidence="1">
    <location>
        <begin position="2859"/>
        <end position="2877"/>
    </location>
</feature>
<feature type="compositionally biased region" description="Polar residues" evidence="1">
    <location>
        <begin position="6143"/>
        <end position="6155"/>
    </location>
</feature>
<feature type="compositionally biased region" description="Low complexity" evidence="1">
    <location>
        <begin position="147"/>
        <end position="158"/>
    </location>
</feature>
<feature type="compositionally biased region" description="Pro residues" evidence="1">
    <location>
        <begin position="2050"/>
        <end position="2059"/>
    </location>
</feature>
<feature type="compositionally biased region" description="Polar residues" evidence="1">
    <location>
        <begin position="2256"/>
        <end position="2265"/>
    </location>
</feature>
<dbReference type="Proteomes" id="UP001055172">
    <property type="component" value="Unassembled WGS sequence"/>
</dbReference>
<feature type="compositionally biased region" description="Basic and acidic residues" evidence="1">
    <location>
        <begin position="1780"/>
        <end position="1794"/>
    </location>
</feature>
<proteinExistence type="predicted"/>
<feature type="compositionally biased region" description="Basic and acidic residues" evidence="1">
    <location>
        <begin position="534"/>
        <end position="607"/>
    </location>
</feature>
<feature type="compositionally biased region" description="Basic and acidic residues" evidence="1">
    <location>
        <begin position="74"/>
        <end position="92"/>
    </location>
</feature>
<name>A0AA37GNU6_9PEZI</name>
<feature type="compositionally biased region" description="Low complexity" evidence="1">
    <location>
        <begin position="3325"/>
        <end position="3353"/>
    </location>
</feature>
<feature type="compositionally biased region" description="Basic and acidic residues" evidence="1">
    <location>
        <begin position="1105"/>
        <end position="1128"/>
    </location>
</feature>
<feature type="compositionally biased region" description="Basic and acidic residues" evidence="1">
    <location>
        <begin position="825"/>
        <end position="843"/>
    </location>
</feature>
<feature type="compositionally biased region" description="Basic residues" evidence="1">
    <location>
        <begin position="3465"/>
        <end position="3477"/>
    </location>
</feature>
<feature type="region of interest" description="Disordered" evidence="1">
    <location>
        <begin position="1478"/>
        <end position="1826"/>
    </location>
</feature>
<feature type="compositionally biased region" description="Basic residues" evidence="1">
    <location>
        <begin position="3719"/>
        <end position="3729"/>
    </location>
</feature>
<feature type="compositionally biased region" description="Polar residues" evidence="1">
    <location>
        <begin position="2582"/>
        <end position="2597"/>
    </location>
</feature>
<feature type="compositionally biased region" description="Basic and acidic residues" evidence="1">
    <location>
        <begin position="1634"/>
        <end position="1654"/>
    </location>
</feature>
<feature type="compositionally biased region" description="Basic residues" evidence="1">
    <location>
        <begin position="4305"/>
        <end position="4314"/>
    </location>
</feature>
<feature type="compositionally biased region" description="Basic residues" evidence="1">
    <location>
        <begin position="4435"/>
        <end position="4446"/>
    </location>
</feature>
<feature type="region of interest" description="Disordered" evidence="1">
    <location>
        <begin position="3159"/>
        <end position="4024"/>
    </location>
</feature>
<feature type="compositionally biased region" description="Low complexity" evidence="1">
    <location>
        <begin position="2244"/>
        <end position="2255"/>
    </location>
</feature>
<feature type="compositionally biased region" description="Basic residues" evidence="1">
    <location>
        <begin position="184"/>
        <end position="193"/>
    </location>
</feature>
<feature type="compositionally biased region" description="Low complexity" evidence="1">
    <location>
        <begin position="967"/>
        <end position="985"/>
    </location>
</feature>
<feature type="compositionally biased region" description="Basic and acidic residues" evidence="1">
    <location>
        <begin position="4846"/>
        <end position="4864"/>
    </location>
</feature>
<feature type="compositionally biased region" description="Basic residues" evidence="1">
    <location>
        <begin position="5465"/>
        <end position="5476"/>
    </location>
</feature>
<dbReference type="EMBL" id="BPPX01000013">
    <property type="protein sequence ID" value="GJC83852.1"/>
    <property type="molecule type" value="Genomic_DNA"/>
</dbReference>
<feature type="compositionally biased region" description="Basic and acidic residues" evidence="1">
    <location>
        <begin position="3656"/>
        <end position="3671"/>
    </location>
</feature>
<feature type="compositionally biased region" description="Basic and acidic residues" evidence="1">
    <location>
        <begin position="4114"/>
        <end position="4148"/>
    </location>
</feature>
<feature type="compositionally biased region" description="Basic and acidic residues" evidence="1">
    <location>
        <begin position="1924"/>
        <end position="1941"/>
    </location>
</feature>
<feature type="compositionally biased region" description="Polar residues" evidence="1">
    <location>
        <begin position="2995"/>
        <end position="3010"/>
    </location>
</feature>
<feature type="compositionally biased region" description="Basic and acidic residues" evidence="1">
    <location>
        <begin position="4762"/>
        <end position="4774"/>
    </location>
</feature>
<feature type="compositionally biased region" description="Polar residues" evidence="1">
    <location>
        <begin position="6488"/>
        <end position="6508"/>
    </location>
</feature>
<organism evidence="2 3">
    <name type="scientific">Colletotrichum liriopes</name>
    <dbReference type="NCBI Taxonomy" id="708192"/>
    <lineage>
        <taxon>Eukaryota</taxon>
        <taxon>Fungi</taxon>
        <taxon>Dikarya</taxon>
        <taxon>Ascomycota</taxon>
        <taxon>Pezizomycotina</taxon>
        <taxon>Sordariomycetes</taxon>
        <taxon>Hypocreomycetidae</taxon>
        <taxon>Glomerellales</taxon>
        <taxon>Glomerellaceae</taxon>
        <taxon>Colletotrichum</taxon>
        <taxon>Colletotrichum spaethianum species complex</taxon>
    </lineage>
</organism>
<feature type="compositionally biased region" description="Polar residues" evidence="1">
    <location>
        <begin position="994"/>
        <end position="1005"/>
    </location>
</feature>
<feature type="compositionally biased region" description="Basic residues" evidence="1">
    <location>
        <begin position="3032"/>
        <end position="3043"/>
    </location>
</feature>
<feature type="compositionally biased region" description="Basic and acidic residues" evidence="1">
    <location>
        <begin position="5290"/>
        <end position="5299"/>
    </location>
</feature>
<feature type="compositionally biased region" description="Basic residues" evidence="1">
    <location>
        <begin position="1501"/>
        <end position="1512"/>
    </location>
</feature>
<evidence type="ECO:0000313" key="3">
    <source>
        <dbReference type="Proteomes" id="UP001055172"/>
    </source>
</evidence>
<accession>A0AA37GNU6</accession>
<gene>
    <name evidence="2" type="ORF">ColLi_06690</name>
</gene>
<feature type="compositionally biased region" description="Low complexity" evidence="1">
    <location>
        <begin position="3827"/>
        <end position="3845"/>
    </location>
</feature>
<feature type="region of interest" description="Disordered" evidence="1">
    <location>
        <begin position="2681"/>
        <end position="3084"/>
    </location>
</feature>
<feature type="compositionally biased region" description="Low complexity" evidence="1">
    <location>
        <begin position="1480"/>
        <end position="1491"/>
    </location>
</feature>
<feature type="region of interest" description="Disordered" evidence="1">
    <location>
        <begin position="873"/>
        <end position="922"/>
    </location>
</feature>
<feature type="compositionally biased region" description="Low complexity" evidence="1">
    <location>
        <begin position="1984"/>
        <end position="2005"/>
    </location>
</feature>
<feature type="compositionally biased region" description="Basic residues" evidence="1">
    <location>
        <begin position="4583"/>
        <end position="4594"/>
    </location>
</feature>
<feature type="compositionally biased region" description="Acidic residues" evidence="1">
    <location>
        <begin position="4945"/>
        <end position="4954"/>
    </location>
</feature>
<feature type="compositionally biased region" description="Low complexity" evidence="1">
    <location>
        <begin position="5083"/>
        <end position="5097"/>
    </location>
</feature>
<feature type="compositionally biased region" description="Basic and acidic residues" evidence="1">
    <location>
        <begin position="2689"/>
        <end position="2698"/>
    </location>
</feature>
<feature type="compositionally biased region" description="Basic residues" evidence="1">
    <location>
        <begin position="6821"/>
        <end position="6831"/>
    </location>
</feature>
<feature type="region of interest" description="Disordered" evidence="1">
    <location>
        <begin position="1843"/>
        <end position="2076"/>
    </location>
</feature>
<feature type="compositionally biased region" description="Polar residues" evidence="1">
    <location>
        <begin position="5812"/>
        <end position="5849"/>
    </location>
</feature>
<feature type="region of interest" description="Disordered" evidence="1">
    <location>
        <begin position="2124"/>
        <end position="2348"/>
    </location>
</feature>
<protein>
    <recommendedName>
        <fullName evidence="4">Involucrin repeat protein</fullName>
    </recommendedName>
</protein>
<feature type="compositionally biased region" description="Low complexity" evidence="1">
    <location>
        <begin position="4911"/>
        <end position="4922"/>
    </location>
</feature>
<feature type="compositionally biased region" description="Basic and acidic residues" evidence="1">
    <location>
        <begin position="5320"/>
        <end position="5354"/>
    </location>
</feature>
<feature type="compositionally biased region" description="Polar residues" evidence="1">
    <location>
        <begin position="316"/>
        <end position="327"/>
    </location>
</feature>
<feature type="region of interest" description="Disordered" evidence="1">
    <location>
        <begin position="6705"/>
        <end position="6724"/>
    </location>
</feature>
<feature type="compositionally biased region" description="Low complexity" evidence="1">
    <location>
        <begin position="3636"/>
        <end position="3647"/>
    </location>
</feature>
<feature type="compositionally biased region" description="Acidic residues" evidence="1">
    <location>
        <begin position="330"/>
        <end position="349"/>
    </location>
</feature>
<feature type="compositionally biased region" description="Basic and acidic residues" evidence="1">
    <location>
        <begin position="5571"/>
        <end position="5585"/>
    </location>
</feature>
<feature type="compositionally biased region" description="Basic residues" evidence="1">
    <location>
        <begin position="1300"/>
        <end position="1313"/>
    </location>
</feature>
<evidence type="ECO:0000256" key="1">
    <source>
        <dbReference type="SAM" id="MobiDB-lite"/>
    </source>
</evidence>
<feature type="compositionally biased region" description="Low complexity" evidence="1">
    <location>
        <begin position="5717"/>
        <end position="5729"/>
    </location>
</feature>
<feature type="compositionally biased region" description="Basic and acidic residues" evidence="1">
    <location>
        <begin position="3507"/>
        <end position="3520"/>
    </location>
</feature>
<feature type="compositionally biased region" description="Polar residues" evidence="1">
    <location>
        <begin position="6637"/>
        <end position="6657"/>
    </location>
</feature>
<feature type="compositionally biased region" description="Low complexity" evidence="1">
    <location>
        <begin position="2157"/>
        <end position="2171"/>
    </location>
</feature>
<feature type="compositionally biased region" description="Basic residues" evidence="1">
    <location>
        <begin position="5959"/>
        <end position="5970"/>
    </location>
</feature>
<feature type="compositionally biased region" description="Low complexity" evidence="1">
    <location>
        <begin position="1079"/>
        <end position="1100"/>
    </location>
</feature>
<feature type="region of interest" description="Disordered" evidence="1">
    <location>
        <begin position="5410"/>
        <end position="5991"/>
    </location>
</feature>
<feature type="region of interest" description="Disordered" evidence="1">
    <location>
        <begin position="824"/>
        <end position="855"/>
    </location>
</feature>
<feature type="compositionally biased region" description="Basic and acidic residues" evidence="1">
    <location>
        <begin position="908"/>
        <end position="917"/>
    </location>
</feature>
<feature type="compositionally biased region" description="Pro residues" evidence="1">
    <location>
        <begin position="1897"/>
        <end position="1908"/>
    </location>
</feature>
<feature type="compositionally biased region" description="Basic residues" evidence="1">
    <location>
        <begin position="5794"/>
        <end position="5805"/>
    </location>
</feature>
<feature type="compositionally biased region" description="Basic and acidic residues" evidence="1">
    <location>
        <begin position="5147"/>
        <end position="5169"/>
    </location>
</feature>
<feature type="compositionally biased region" description="Basic and acidic residues" evidence="1">
    <location>
        <begin position="4697"/>
        <end position="4708"/>
    </location>
</feature>
<comment type="caution">
    <text evidence="2">The sequence shown here is derived from an EMBL/GenBank/DDBJ whole genome shotgun (WGS) entry which is preliminary data.</text>
</comment>
<feature type="compositionally biased region" description="Low complexity" evidence="1">
    <location>
        <begin position="4806"/>
        <end position="4822"/>
    </location>
</feature>
<feature type="compositionally biased region" description="Low complexity" evidence="1">
    <location>
        <begin position="5127"/>
        <end position="5140"/>
    </location>
</feature>
<feature type="region of interest" description="Disordered" evidence="1">
    <location>
        <begin position="531"/>
        <end position="795"/>
    </location>
</feature>
<feature type="compositionally biased region" description="Basic and acidic residues" evidence="1">
    <location>
        <begin position="1690"/>
        <end position="1710"/>
    </location>
</feature>
<feature type="compositionally biased region" description="Basic and acidic residues" evidence="1">
    <location>
        <begin position="6518"/>
        <end position="6530"/>
    </location>
</feature>
<feature type="compositionally biased region" description="Basic and acidic residues" evidence="1">
    <location>
        <begin position="1719"/>
        <end position="1738"/>
    </location>
</feature>
<feature type="compositionally biased region" description="Basic residues" evidence="1">
    <location>
        <begin position="6078"/>
        <end position="6089"/>
    </location>
</feature>
<feature type="compositionally biased region" description="Basic and acidic residues" evidence="1">
    <location>
        <begin position="1861"/>
        <end position="1874"/>
    </location>
</feature>
<feature type="compositionally biased region" description="Basic residues" evidence="1">
    <location>
        <begin position="6561"/>
        <end position="6573"/>
    </location>
</feature>
<feature type="compositionally biased region" description="Basic residues" evidence="1">
    <location>
        <begin position="6408"/>
        <end position="6417"/>
    </location>
</feature>
<feature type="compositionally biased region" description="Polar residues" evidence="1">
    <location>
        <begin position="3739"/>
        <end position="3769"/>
    </location>
</feature>
<feature type="compositionally biased region" description="Basic residues" evidence="1">
    <location>
        <begin position="4218"/>
        <end position="4230"/>
    </location>
</feature>
<feature type="compositionally biased region" description="Acidic residues" evidence="1">
    <location>
        <begin position="5072"/>
        <end position="5082"/>
    </location>
</feature>
<feature type="compositionally biased region" description="Basic and acidic residues" evidence="1">
    <location>
        <begin position="1255"/>
        <end position="1284"/>
    </location>
</feature>
<feature type="compositionally biased region" description="Polar residues" evidence="1">
    <location>
        <begin position="1035"/>
        <end position="1054"/>
    </location>
</feature>
<feature type="compositionally biased region" description="Polar residues" evidence="1">
    <location>
        <begin position="3289"/>
        <end position="3299"/>
    </location>
</feature>
<evidence type="ECO:0008006" key="4">
    <source>
        <dbReference type="Google" id="ProtNLM"/>
    </source>
</evidence>
<feature type="compositionally biased region" description="Pro residues" evidence="1">
    <location>
        <begin position="471"/>
        <end position="481"/>
    </location>
</feature>
<feature type="compositionally biased region" description="Basic and acidic residues" evidence="1">
    <location>
        <begin position="5107"/>
        <end position="5117"/>
    </location>
</feature>
<feature type="compositionally biased region" description="Basic residues" evidence="1">
    <location>
        <begin position="5662"/>
        <end position="5672"/>
    </location>
</feature>
<feature type="compositionally biased region" description="Basic and acidic residues" evidence="1">
    <location>
        <begin position="1745"/>
        <end position="1768"/>
    </location>
</feature>
<feature type="compositionally biased region" description="Basic and acidic residues" evidence="1">
    <location>
        <begin position="4923"/>
        <end position="4944"/>
    </location>
</feature>
<feature type="compositionally biased region" description="Basic residues" evidence="1">
    <location>
        <begin position="6200"/>
        <end position="6211"/>
    </location>
</feature>
<feature type="compositionally biased region" description="Low complexity" evidence="1">
    <location>
        <begin position="5527"/>
        <end position="5536"/>
    </location>
</feature>
<feature type="compositionally biased region" description="Low complexity" evidence="1">
    <location>
        <begin position="3985"/>
        <end position="3994"/>
    </location>
</feature>
<keyword evidence="3" id="KW-1185">Reference proteome</keyword>
<feature type="compositionally biased region" description="Polar residues" evidence="1">
    <location>
        <begin position="1952"/>
        <end position="1963"/>
    </location>
</feature>
<feature type="compositionally biased region" description="Basic residues" evidence="1">
    <location>
        <begin position="6751"/>
        <end position="6762"/>
    </location>
</feature>
<feature type="region of interest" description="Disordered" evidence="1">
    <location>
        <begin position="1230"/>
        <end position="1443"/>
    </location>
</feature>
<feature type="compositionally biased region" description="Basic and acidic residues" evidence="1">
    <location>
        <begin position="5225"/>
        <end position="5272"/>
    </location>
</feature>
<feature type="compositionally biased region" description="Polar residues" evidence="1">
    <location>
        <begin position="4390"/>
        <end position="4417"/>
    </location>
</feature>
<feature type="compositionally biased region" description="Low complexity" evidence="1">
    <location>
        <begin position="5015"/>
        <end position="5030"/>
    </location>
</feature>
<sequence length="6914" mass="742187">MMRDPRRRSPESSRRRRRERRDSREQLATSSTVSGMPGPSAQPQPQPPQQYQQQPLPQMYSQSQYPQSYADPQRYPEPERYAARPERYDDPQRYAQPQPQQYPQPDQYPPTEAFVNPLGYTEQQPYVEPQGHQGYRESEKMRPRGGSSSSSSSSTSSSFLNISAKSPKFGGVFSTFFRAPSEQRKRRRRKKQMARILSFGNSSSSSVNSDLAYGRGYIERDKSQRASPRPQGHPSPALHRGDAADGPQRPPPAHRDKTDEEILEIGRQLQDIARKQNQADLKAASKSRTSQIAGAAAAAAAFSHFRPKNKSDSKTRGSGTSKPNENGSSSDDDWESASEDESTTDESDNDLVYGSVFKPAKSARISSEPPEQIKPPERKSTIVDPRLFGPVNSLRGAVKSPCGFGEEDPRSAGSSRRHHEETIAQVESPKSGKQPMQRIYPVPTSDPDRFDYDRSSVTSSRQDLPQRARPEPVPIQQPIPIVPVSSKVYDAERFEEDERTKQRRPPPKGRSAAENAIAGVGVAAAAIGAAMASNRRDSGEYLERRDDRRSEVQERREDPRDSRQSRRNDEPEQPIRIELDDRETRKQEDPRRPHRRDNADVIDERDKKRIGRSDPVYEALKRREAEPDPRPEVYRLPQGDEIRVEYDPNDDRRPREEPKEPRRDDRKPVVVDERRETMRVEKPTELPRENHGVEQPEAPSTQAPIDPFQFQVADDAFQTPKYATPKRPLTPQVVTVDREPNFDSSPPRKPDYSESRMSRKDSFELEQRLERYQQGARDRSRTPGPHRRRDSIEDEERAAKLIYDEAKHATVPVAAAAVASAIAVEEERSRKHRHDQTTEDGSRNRPQAVKDVVQEEADKYYRETVIARKIAKDEMRSRSSSPHDQSVVGKWQEHDDGPEIVTIVTPPEMDHPHDKSPYDAPNADVRIDHVIIPEELSRFRLPGRQLAPGEVPIFQSRDPSCERERPLLNLVLPTPVVTPRHTPAPEQQKEPRPSSRTQEAPQQRSVEPADAPSSEVVPAAEIVLGPKGEVIERPTTPSAKSVTWGDNETKSFNMESPEPPKKTASTTSTKSKKKKKLSKSSPWGIISAAVGSGAAAAAAAPEMRNPFDSKPDEDRERHSPPESPKSRGIEPLAEPTVLPASPKLSTSFEDEHDLPPAPGPKPSSPQTSRMPGAFADDLEFASVLAAGLQDTGFDPNIVIDNPTYMRRDSPPGQSEPAVYQQPFAETVTDLGIYGPEGSAPAERGFVMGEVPETPVAERDLGGDHAAESPRARERRDKGKAKETPLVEQEPPVEEVEPSKKLSKKEKRKQKAAKRQSMDNAPADETYGTPEATSRPEPTPFSETAPGYERPRSYYDVPGATPQDGPSSFADSGPVYDRPHTYYGVPEPTPLSESRPYSDAVSAHDRSHSYYGAPEMTSRNEPTPYAETTPHYERPHIYYDTPQSPETVVALGPKTRGFQDVPTWSLPASSDVPRAYGETLASAASASETAPADYEPVLPSKSSKKEKKKKSRSSRSEVIVVQEDEDEPSNERPPHDEPSASRETLPESDRYRSSQPQETGEDAWETPATKKKSKKSKQSSDEWTDVEKQSDYTPAVERRSTRDDLGDWDDLPPKSQRDRSRFEDRDVSSVASDPSSRREKSDRRSKSSRHEDRDASSIVSDPASRREKSERRSKSIRDEDRDVSSVVSDPSSRRDKSERRSHSSRYDDRDASSVVSEPATRSEKSERRSKSIRDEERDTSSLVSDRSSRRDKTDRRSNGTRHDDGDDAKSVASGSSGRKRRSDDQKSPKEEEKRSSGFFNNLFRGGNSKDVSGKDEKSSFLDNAGTLGAGAGLASAVAALGSMMSRSNATEPQLEESANVARSRERSASPTRDVDIDPEIMPRVIRPAIDPQYGDFLPLPPSPMPPSTPGSPTQELEELPALPDSRPETPPEERRRQHETKTPKTHTRKRSNLETPTRSPSQTAVPFKLRLGQRSTPSSPGTFGVSPVSSPTVPTAPDVTHVTHVTPPTPASHARRPSRPISWESSREIKPLYLLEQARQESAAHSMEPPIDFPELPPSEPSSRESPAPEFSLREDDVNYFNQLQASPFEPNDLRIDTNMSQYPEQSNRHFGSQETTPKAEYAVQHTGAMFERASPDLPELPEAARRLGMSDHELGELPALPASPLASPVVPDVVRQSDLSQPDPEQLPALPDSPPDSPPMRPEIGPVESISQERNLYGPASPALPVAADTDRHLDLSQTELDGLPALPASPMASPTTHVTDSVQQPDIPIPKLEELPALPDSPVAYPTAMPEPEPVETTSKERSSYLLHMTPPSIIKNLMDRDAPDTPPSPTPNRSHDTIVATADIEEQDLIDSHKTALGALAGGAAAGLAAASLIDHARTEDKAIEIEPEDKALETSASAEPPVEGKKSKKEKKKKKAKGASTDNATLPSADIASPVPTDKVNLPSIDISPATPVEEVTLVSNEAARSMSTDEQATPLPPTEHPPSTSVWDDQLPSVDTVPTALIEDATTATAESTTQPSIGAAPTVLMDGAADQAYPTEVPSIEVSSAEFTGNDLLPPLPSASAEEEVFLSNDTDLPVSANENALPSIQDNQPLESSDKVPLELANPLVVPAEIDQASASGPSPAEGDIPGARDAAADGEVAGPAAAELLAEDTAGGKKLSKKERKKLLKIKKAWEQAQAEMQQLERSAEPNEKNSKAASDTDAPLTSLPEPDNATETNEVEEAAAIPLPDVLDPAEEEALLSPEDTTEMTPAEQAIGTQLPAVLDPALGTSLPEPEKGTKTTESEQAAIIPPLDVSESAVEASLNSLGDAEKAEDVQEPEQLGPTPAFEEPIENEEKPLGPVDDAEPEKQAPVVVDQQNLLPSAEQAQESQQGLVTEVTEAKSSNAESNSSNQQLPLPPPEASEEKTVEPIEVPLEPQAHPLEFAEKSVEPSNGLGEQQTALQDQDDKSVEQDVASSELQSVAPAQETSLKLDDNSQEQQTSATQPFDAPATTDSQQEQPASVSEIDQTTEEPTVESREIEEPSAPLSKKQKKKLKKAKKSLTADDEPLAAVEVNPTEPQPEPQPEPVADQVPLTSNLGTVPKDASISEALPAEPVVDTTTAAVPVEQAVEDASGPVHTEADAAAVPLPEDATETFEEITEEEPKPVLAEVASAIPLPDDIPTVPEEASEPALTEPVASAVPVSEDAPEETTTTGLETSDSVPTAINNGETPTSEPASASVEAPPAESAQPEPSGKKKNKKKKKGKGASLSQLDDVMSAETTPLQSPGVQTPTTEAPVGEPFGMQAPTTDNRTIDTSIVEPSANEAPAVEVPSAKVPSVESPAVETTTETLVAETPVVETPVVEPPAVETSSGEPLSIGADVVEATSSAETPAAEPVPSDGVLAETLAENPLVDESITKTQPTDIASTEAQQTEDATLQATEPGLVTDKAAVMVDIPETPNSSSIPDEQIETPALAEETSKTSKKSKKKKKKDKKAVEADSEVAAVVADDIPAEPLDVTSHNLPADEKPVETDRTDVQEPVVTVNQTQSSDVNVTDSAAEEPLNAESQTPTMTESQDDAFVTPPQVPATPESQVEAPENLSQEPTLVDSQIDSFDAKPQEPLAEEDQDRGLDSPIEPEASTSSKKSKKKAKKAAAAAAAAAAATIVSEPTTEDATKDSDDKKEAKDETITDDGISNIISDKTGEMEQSSQEPPTSGEFATDSKISEEADPGPTVTKKGKKKKKGKKSSTLDLEPENSPSTSTLETTADVANTREQSAYMTSPSGEPSSDEIPFPQADTPTEAEWPASATASKKKRKSVTWAPELESFSASPEPPLLGEDEGPLEDPSTTETASVSETALEAEPQLGQVESVAGGSPEAITHGELVASQGIDIDQAATSEAEKDLDSEGQAQMRQPASEPSEALSGLQDTTPNPGNHFPSLSGLDTTRGVAGEPIAAQQTHSPSDPQMVPTPASSSMDDVEVANRKGGETLSREVDTEQVVSAEADATADPEPAGRPDTIDEPSAGANTQTGEVGIQDPGLHVGVGAASGWIDDKSLGDTQNGRIADAQPVGPALTDSALEAGDPQDTPVIALANQDTNVEIPQPLDHVPNPLEAGKISEAGITDASIAEHLLLEDEQHDKISDVEKKEEAGEAKKDEKEDSHDPLATDAGFPGQSDNSESLEPIASEPQLEPLSEALPGPELTGDVSTTQSPDQTETQAGQEDDVRSEPSSSSKMSKKDKKSKKKTKAASAEPVPQDDVQELKKQIVDDGAPAVRAVDEPVQAPEQADPEPSPSATNALEVAPVTEAVEAGEDEWAIQPAGKKSKKDKKKRAAAEAAAATTEQNNEPVPETSEVSIEAEVPSQPALDEASKVDVVGDQQPSPADTTETLSNAPDVTESKESQENVDPVQSTTEEVYTPSQPTTDIPGNSVTTNEELGATEEADATGFEPAKKSKKDKKRKKKQSISLVDSQELASPTAQPEESEFPEGKITSAPPHNTLLPNTEQRTADDVPPSNEATVEDLQKTAVQDEPIMKSEEAPAAQDSTTTEPIEPPAADNSETTPELASDQLKDTGSAPQTGLETLGDSTTQLQEEESPAVTKKSKKDKKKKKGLASSTPDEAPATLEPGSGGADQPTFSAADQTSEPSVLSSEAPIAEEQTPKTVEEAISAEAAPTTESPLTPLEGPVVEEQASTPADKEASTSKESKKDRKKKKDAPVDTPEERLPILEAEAVPEPTTVTEAAENIDEPALPAIEETTQPKDAPVEEPALAPGTTQPMERPIEAEPTEDKPVNETAVTESEPPKTEEDPFAGLSKKAKKKKMAEMAAATALAEATAESAAVESPTPGPAEAAEENSAEAPAAEKTPEEQPAREAPAEEKPATEPEPAIAVDMAPETTLEPPQVEKDPFAGLNKKQKKKKMAEMEKAAAEAEAAAAVTPIVEIEKTPEETVVKEEPANDKPADEETPAEEALSDEQPATETPVENPPTEEKAPSEPEPVTGPDTIPESTQEPLKAKEDPFAGLSKKQKKKKMAELAAAAEAEATAVEGAAKVDQKLPEEKRAEEPPSKEKLTEQPSVEELAKEKPVIGEPVAEEPVVEEQVAEAPAKEVSQLEAMPAPNPEPEAPEVEKDPFDGLSKKQKKKKMAEMAAAAEEAAAEAAAEAEQESAEKPLEKATPAEDKPVDEKPVEIEVLQDESSKGEPKSEPTSMAKLEPASPPVEEDPFAGLNKKQKKKKMAELAAAAEKAAEEKSLEETSKEAAVEDKAIQETHPEVKPVEELPIEDKPADEKLVEEASAPETPQAEEDPFAGLDKKEKKKLAAEMAAAAAVSEPASIEATQTTEEKPAEAVVKDKAVEEKPFEVVVEEKAADDKPAEENVAEQPEPEPPIVEKDPFAGLNKKQKKKKMAEIAAAAEAAATEAKEVIEEKIADNKAEAASEQAPALEIEPSASIEDVSKEESLPESIEKEAPKSAGITNPEDEFPVLTKKSKKDKKKKGKPSQSDPVVEPDLEPSIVQRHEPELPAQVPPTAQDEVENMSLEAAQSETTPSGEAAGSESALAKEQLPAVEEAALDQQLETVQSADPEQELSLTENKTKAEKAKKEKGLTELESEPQPPTVTVPQDDQGPAVETPSTEIVSADQAAVVQPEDLSVESQTRSVDDENQPVAPATPDVNAEDEFPLTGKKAKKAKKKKGKSLDLTESEPSTEPASEVTESAVEPIAESVAEPVTVPSTEESLGTSNSAEATAEEPSPTAPGAPLDQHADRPAQPEAAEQTNDEPAKNAPEQAVADETQSVDVAAPGPSSQPIDDDLSAPKLSKKDKKKKKKGKLQDDSNPPSGTATPTVLETSDPLTDPSSATQDIPDTSSATILSQERELPLEALTIQETSASTVTEEIPLSSDLHSSKATADEAAPEPDSSNSTILPPVEADLPQVNSTPVDDTSAKDAAVVESALPATSEEPIQAAPESAIVEPEEESPTTTKKSKKDKKKNKSKSADSVLVEPEESTPSATGLAQNLTNDIVEAKEAPVIEAEVVSVPAESAPTEIPAKTTIKAPAEAHDDTTTTAPVEAPAETPAIAPNDASAEAAAQFPNLDEFPTVQKKSKKDKKKKKGKSQDDSDVASATATPAEILDAESQAKQSPDVSVEPPAEAAFQDADQPAIPSTPEPTTSQDQPQTEDLSVDETLATTESPAPPNVPIQEVENLVTESQPPAEEERPVTTPAKKPKKDKKNRKSKAGDDSEMGSGTATPLEATAEEAKEVAPSKDITTREEVLTSDNKVAADLPIVEPPAAATVPEVSAQDLVQEVEEPRSPIHETTQEQHAEKQPDASTSSETLTVQPDRGADEPVFVEEPQEFVIKKSKKNKKKTESALVEPEPTVPAIEESSAAPEDLVANSVQEPSTAEPATETPVVESVEDTTALAEEWPEASTSKKSKKNKKKQSLIVESEVVAETQVSSTGLGTEPQTTLPQDDQTAKSNLPEAPVDTNTNSRALTNEPEPVSKDGPEVVLESTPGQQLQIETTDVAADNSSNAFPLVAQPTTESHEVGEAAKPDEQETAVESGPNHPSREERTTPAEEWSEVATAKKSKKDKKKKKRQGLSFDDAEVDSPLASGTATPKVVLAEEEAASKAESGTSHEAPADGASTQLIDVPFEQPAVKENAVTTEKSVQPLESSEPISTSEMPVDFNKVDEVTSSSQQELDQPHAGTTDTQVVEPVAQQVVDDVLASAGRTTEPIMPSASTEAEHVGERGPAGLVVQDAQASAAMEEPEDNFVGKKSKKDKKKKRASQALFDEPAAPVLETTEISEPVPVIEQAAPKAISEETSQETRGMDDVPQEPIMEEYVTKKSKKDKKKSTRLSFADEPETPLGIRLPPILRPWLRATCLSPKHQPTLRISPLKLARQNSPGLLERKIIKRLQPQLQNPPMSPRLLVMTNGTYP</sequence>
<feature type="region of interest" description="Disordered" evidence="1">
    <location>
        <begin position="3114"/>
        <end position="3133"/>
    </location>
</feature>
<feature type="compositionally biased region" description="Low complexity" evidence="1">
    <location>
        <begin position="6040"/>
        <end position="6056"/>
    </location>
</feature>
<feature type="compositionally biased region" description="Low complexity" evidence="1">
    <location>
        <begin position="3217"/>
        <end position="3236"/>
    </location>
</feature>
<feature type="region of interest" description="Disordered" evidence="1">
    <location>
        <begin position="4036"/>
        <end position="5374"/>
    </location>
</feature>
<feature type="region of interest" description="Disordered" evidence="1">
    <location>
        <begin position="6013"/>
        <end position="6660"/>
    </location>
</feature>
<feature type="compositionally biased region" description="Polar residues" evidence="1">
    <location>
        <begin position="3526"/>
        <end position="3539"/>
    </location>
</feature>
<feature type="compositionally biased region" description="Basic and acidic residues" evidence="1">
    <location>
        <begin position="2383"/>
        <end position="2395"/>
    </location>
</feature>
<feature type="region of interest" description="Disordered" evidence="1">
    <location>
        <begin position="2578"/>
        <end position="2642"/>
    </location>
</feature>
<feature type="region of interest" description="Disordered" evidence="1">
    <location>
        <begin position="1451"/>
        <end position="1470"/>
    </location>
</feature>
<feature type="region of interest" description="Disordered" evidence="1">
    <location>
        <begin position="1192"/>
        <end position="1217"/>
    </location>
</feature>
<feature type="compositionally biased region" description="Basic residues" evidence="1">
    <location>
        <begin position="2409"/>
        <end position="2420"/>
    </location>
</feature>
<feature type="compositionally biased region" description="Polar residues" evidence="1">
    <location>
        <begin position="3401"/>
        <end position="3423"/>
    </location>
</feature>
<feature type="compositionally biased region" description="Polar residues" evidence="1">
    <location>
        <begin position="4188"/>
        <end position="4203"/>
    </location>
</feature>
<feature type="compositionally biased region" description="Basic and acidic residues" evidence="1">
    <location>
        <begin position="2142"/>
        <end position="2155"/>
    </location>
</feature>
<feature type="compositionally biased region" description="Basic and acidic residues" evidence="1">
    <location>
        <begin position="3964"/>
        <end position="3978"/>
    </location>
</feature>
<feature type="region of interest" description="Disordered" evidence="1">
    <location>
        <begin position="950"/>
        <end position="1174"/>
    </location>
</feature>
<feature type="compositionally biased region" description="Polar residues" evidence="1">
    <location>
        <begin position="4617"/>
        <end position="4632"/>
    </location>
</feature>
<feature type="compositionally biased region" description="Polar residues" evidence="1">
    <location>
        <begin position="3262"/>
        <end position="3277"/>
    </location>
</feature>
<feature type="compositionally biased region" description="Basic and acidic residues" evidence="1">
    <location>
        <begin position="619"/>
        <end position="694"/>
    </location>
</feature>
<feature type="region of interest" description="Disordered" evidence="1">
    <location>
        <begin position="2383"/>
        <end position="2495"/>
    </location>
</feature>
<feature type="compositionally biased region" description="Basic and acidic residues" evidence="1">
    <location>
        <begin position="489"/>
        <end position="500"/>
    </location>
</feature>
<feature type="compositionally biased region" description="Basic and acidic residues" evidence="1">
    <location>
        <begin position="1"/>
        <end position="13"/>
    </location>
</feature>
<evidence type="ECO:0000313" key="2">
    <source>
        <dbReference type="EMBL" id="GJC83852.1"/>
    </source>
</evidence>
<feature type="compositionally biased region" description="Basic and acidic residues" evidence="1">
    <location>
        <begin position="4678"/>
        <end position="4690"/>
    </location>
</feature>
<feature type="compositionally biased region" description="Basic and acidic residues" evidence="1">
    <location>
        <begin position="1584"/>
        <end position="1626"/>
    </location>
</feature>
<feature type="compositionally biased region" description="Polar residues" evidence="1">
    <location>
        <begin position="5861"/>
        <end position="5870"/>
    </location>
</feature>
<feature type="compositionally biased region" description="Polar residues" evidence="1">
    <location>
        <begin position="4557"/>
        <end position="4573"/>
    </location>
</feature>
<feature type="compositionally biased region" description="Basic and acidic residues" evidence="1">
    <location>
        <begin position="2777"/>
        <end position="2786"/>
    </location>
</feature>
<feature type="compositionally biased region" description="Basic and acidic residues" evidence="1">
    <location>
        <begin position="1528"/>
        <end position="1551"/>
    </location>
</feature>
<feature type="compositionally biased region" description="Basic and acidic residues" evidence="1">
    <location>
        <begin position="1662"/>
        <end position="1682"/>
    </location>
</feature>
<feature type="compositionally biased region" description="Polar residues" evidence="1">
    <location>
        <begin position="4361"/>
        <end position="4376"/>
    </location>
</feature>
<reference evidence="2 3" key="1">
    <citation type="submission" date="2021-07" db="EMBL/GenBank/DDBJ databases">
        <title>Genome data of Colletotrichum spaethianum.</title>
        <authorList>
            <person name="Utami Y.D."/>
            <person name="Hiruma K."/>
        </authorList>
    </citation>
    <scope>NUCLEOTIDE SEQUENCE [LARGE SCALE GENOMIC DNA]</scope>
    <source>
        <strain evidence="2 3">MAFF 242679</strain>
    </source>
</reference>
<feature type="region of interest" description="Disordered" evidence="1">
    <location>
        <begin position="6735"/>
        <end position="6840"/>
    </location>
</feature>
<feature type="compositionally biased region" description="Low complexity" evidence="1">
    <location>
        <begin position="5300"/>
        <end position="5316"/>
    </location>
</feature>
<feature type="compositionally biased region" description="Polar residues" evidence="1">
    <location>
        <begin position="3548"/>
        <end position="3557"/>
    </location>
</feature>
<feature type="compositionally biased region" description="Low complexity" evidence="1">
    <location>
        <begin position="5680"/>
        <end position="5694"/>
    </location>
</feature>
<feature type="compositionally biased region" description="Polar residues" evidence="1">
    <location>
        <begin position="3193"/>
        <end position="3216"/>
    </location>
</feature>
<feature type="compositionally biased region" description="Basic and acidic residues" evidence="1">
    <location>
        <begin position="6284"/>
        <end position="6303"/>
    </location>
</feature>
<feature type="compositionally biased region" description="Basic and acidic residues" evidence="1">
    <location>
        <begin position="5432"/>
        <end position="5448"/>
    </location>
</feature>
<feature type="compositionally biased region" description="Low complexity" evidence="1">
    <location>
        <begin position="2884"/>
        <end position="2895"/>
    </location>
</feature>
<feature type="compositionally biased region" description="Polar residues" evidence="1">
    <location>
        <begin position="4447"/>
        <end position="4463"/>
    </location>
</feature>
<feature type="compositionally biased region" description="Basic and acidic residues" evidence="1">
    <location>
        <begin position="5031"/>
        <end position="5053"/>
    </location>
</feature>
<feature type="compositionally biased region" description="Polar residues" evidence="1">
    <location>
        <begin position="3582"/>
        <end position="3595"/>
    </location>
</feature>
<feature type="compositionally biased region" description="Basic and acidic residues" evidence="1">
    <location>
        <begin position="6232"/>
        <end position="6249"/>
    </location>
</feature>
<feature type="compositionally biased region" description="Polar residues" evidence="1">
    <location>
        <begin position="6304"/>
        <end position="6314"/>
    </location>
</feature>